<feature type="signal peptide" evidence="2">
    <location>
        <begin position="1"/>
        <end position="25"/>
    </location>
</feature>
<protein>
    <submittedName>
        <fullName evidence="3">Uncharacterized protein</fullName>
    </submittedName>
</protein>
<dbReference type="AlphaFoldDB" id="A0A0C2YDR0"/>
<feature type="region of interest" description="Disordered" evidence="1">
    <location>
        <begin position="224"/>
        <end position="245"/>
    </location>
</feature>
<dbReference type="HOGENOM" id="CLU_1102896_0_0_1"/>
<gene>
    <name evidence="3" type="ORF">M413DRAFT_447479</name>
</gene>
<sequence length="245" mass="26815">MLSKQPCRSFFALVCFFLFVVQVVAVPAKAKRPKDLFKNLGYKSSHEAPISVHAKAKFMHIQAHHANIAAARLHEVHAQILSGPKADAHYNAAEHHKAAANGHLRKANKHGSSIANHLAGQHGPKQSAKKATESLHNAQRLYQHAMLGHSLMVAAQEHKLAEAAHGEAALKAEGRGHQTIKNYHLGHKERHGKHASTNASHALEYLNGQRTYSTQPGNDIKAALQSAEDARSSKKMAHVTIQDHR</sequence>
<evidence type="ECO:0000313" key="3">
    <source>
        <dbReference type="EMBL" id="KIM39142.1"/>
    </source>
</evidence>
<name>A0A0C2YDR0_HEBCY</name>
<proteinExistence type="predicted"/>
<feature type="chain" id="PRO_5002174564" evidence="2">
    <location>
        <begin position="26"/>
        <end position="245"/>
    </location>
</feature>
<evidence type="ECO:0000313" key="4">
    <source>
        <dbReference type="Proteomes" id="UP000053424"/>
    </source>
</evidence>
<evidence type="ECO:0000256" key="1">
    <source>
        <dbReference type="SAM" id="MobiDB-lite"/>
    </source>
</evidence>
<feature type="region of interest" description="Disordered" evidence="1">
    <location>
        <begin position="107"/>
        <end position="133"/>
    </location>
</feature>
<keyword evidence="2" id="KW-0732">Signal</keyword>
<dbReference type="Proteomes" id="UP000053424">
    <property type="component" value="Unassembled WGS sequence"/>
</dbReference>
<reference evidence="3 4" key="1">
    <citation type="submission" date="2014-04" db="EMBL/GenBank/DDBJ databases">
        <authorList>
            <consortium name="DOE Joint Genome Institute"/>
            <person name="Kuo A."/>
            <person name="Gay G."/>
            <person name="Dore J."/>
            <person name="Kohler A."/>
            <person name="Nagy L.G."/>
            <person name="Floudas D."/>
            <person name="Copeland A."/>
            <person name="Barry K.W."/>
            <person name="Cichocki N."/>
            <person name="Veneault-Fourrey C."/>
            <person name="LaButti K."/>
            <person name="Lindquist E.A."/>
            <person name="Lipzen A."/>
            <person name="Lundell T."/>
            <person name="Morin E."/>
            <person name="Murat C."/>
            <person name="Sun H."/>
            <person name="Tunlid A."/>
            <person name="Henrissat B."/>
            <person name="Grigoriev I.V."/>
            <person name="Hibbett D.S."/>
            <person name="Martin F."/>
            <person name="Nordberg H.P."/>
            <person name="Cantor M.N."/>
            <person name="Hua S.X."/>
        </authorList>
    </citation>
    <scope>NUCLEOTIDE SEQUENCE [LARGE SCALE GENOMIC DNA]</scope>
    <source>
        <strain evidence="4">h7</strain>
    </source>
</reference>
<reference evidence="4" key="2">
    <citation type="submission" date="2015-01" db="EMBL/GenBank/DDBJ databases">
        <title>Evolutionary Origins and Diversification of the Mycorrhizal Mutualists.</title>
        <authorList>
            <consortium name="DOE Joint Genome Institute"/>
            <consortium name="Mycorrhizal Genomics Consortium"/>
            <person name="Kohler A."/>
            <person name="Kuo A."/>
            <person name="Nagy L.G."/>
            <person name="Floudas D."/>
            <person name="Copeland A."/>
            <person name="Barry K.W."/>
            <person name="Cichocki N."/>
            <person name="Veneault-Fourrey C."/>
            <person name="LaButti K."/>
            <person name="Lindquist E.A."/>
            <person name="Lipzen A."/>
            <person name="Lundell T."/>
            <person name="Morin E."/>
            <person name="Murat C."/>
            <person name="Riley R."/>
            <person name="Ohm R."/>
            <person name="Sun H."/>
            <person name="Tunlid A."/>
            <person name="Henrissat B."/>
            <person name="Grigoriev I.V."/>
            <person name="Hibbett D.S."/>
            <person name="Martin F."/>
        </authorList>
    </citation>
    <scope>NUCLEOTIDE SEQUENCE [LARGE SCALE GENOMIC DNA]</scope>
    <source>
        <strain evidence="4">h7</strain>
    </source>
</reference>
<evidence type="ECO:0000256" key="2">
    <source>
        <dbReference type="SAM" id="SignalP"/>
    </source>
</evidence>
<keyword evidence="4" id="KW-1185">Reference proteome</keyword>
<dbReference type="EMBL" id="KN831787">
    <property type="protein sequence ID" value="KIM39142.1"/>
    <property type="molecule type" value="Genomic_DNA"/>
</dbReference>
<organism evidence="3 4">
    <name type="scientific">Hebeloma cylindrosporum</name>
    <dbReference type="NCBI Taxonomy" id="76867"/>
    <lineage>
        <taxon>Eukaryota</taxon>
        <taxon>Fungi</taxon>
        <taxon>Dikarya</taxon>
        <taxon>Basidiomycota</taxon>
        <taxon>Agaricomycotina</taxon>
        <taxon>Agaricomycetes</taxon>
        <taxon>Agaricomycetidae</taxon>
        <taxon>Agaricales</taxon>
        <taxon>Agaricineae</taxon>
        <taxon>Hymenogastraceae</taxon>
        <taxon>Hebeloma</taxon>
    </lineage>
</organism>
<accession>A0A0C2YDR0</accession>